<keyword evidence="4" id="KW-0067">ATP-binding</keyword>
<keyword evidence="6" id="KW-1133">Transmembrane helix</keyword>
<feature type="transmembrane region" description="Helical" evidence="6">
    <location>
        <begin position="396"/>
        <end position="418"/>
    </location>
</feature>
<evidence type="ECO:0000313" key="9">
    <source>
        <dbReference type="Proteomes" id="UP000249169"/>
    </source>
</evidence>
<protein>
    <recommendedName>
        <fullName evidence="7">Protein kinase domain-containing protein</fullName>
    </recommendedName>
</protein>
<gene>
    <name evidence="8" type="ORF">DL240_07050</name>
</gene>
<keyword evidence="6" id="KW-0472">Membrane</keyword>
<keyword evidence="3" id="KW-0418">Kinase</keyword>
<feature type="domain" description="Protein kinase" evidence="7">
    <location>
        <begin position="15"/>
        <end position="277"/>
    </location>
</feature>
<evidence type="ECO:0000256" key="2">
    <source>
        <dbReference type="ARBA" id="ARBA00022741"/>
    </source>
</evidence>
<name>A0A328CAD6_9DELT</name>
<keyword evidence="2" id="KW-0547">Nucleotide-binding</keyword>
<keyword evidence="9" id="KW-1185">Reference proteome</keyword>
<keyword evidence="6" id="KW-0812">Transmembrane</keyword>
<evidence type="ECO:0000256" key="4">
    <source>
        <dbReference type="ARBA" id="ARBA00022840"/>
    </source>
</evidence>
<dbReference type="EMBL" id="QHKO01000002">
    <property type="protein sequence ID" value="RAL23898.1"/>
    <property type="molecule type" value="Genomic_DNA"/>
</dbReference>
<dbReference type="InterPro" id="IPR000719">
    <property type="entry name" value="Prot_kinase_dom"/>
</dbReference>
<dbReference type="PANTHER" id="PTHR43289">
    <property type="entry name" value="MITOGEN-ACTIVATED PROTEIN KINASE KINASE KINASE 20-RELATED"/>
    <property type="match status" value="1"/>
</dbReference>
<dbReference type="InterPro" id="IPR008271">
    <property type="entry name" value="Ser/Thr_kinase_AS"/>
</dbReference>
<dbReference type="PROSITE" id="PS50011">
    <property type="entry name" value="PROTEIN_KINASE_DOM"/>
    <property type="match status" value="1"/>
</dbReference>
<organism evidence="8 9">
    <name type="scientific">Lujinxingia litoralis</name>
    <dbReference type="NCBI Taxonomy" id="2211119"/>
    <lineage>
        <taxon>Bacteria</taxon>
        <taxon>Deltaproteobacteria</taxon>
        <taxon>Bradymonadales</taxon>
        <taxon>Lujinxingiaceae</taxon>
        <taxon>Lujinxingia</taxon>
    </lineage>
</organism>
<evidence type="ECO:0000313" key="8">
    <source>
        <dbReference type="EMBL" id="RAL23898.1"/>
    </source>
</evidence>
<dbReference type="GO" id="GO:0005524">
    <property type="term" value="F:ATP binding"/>
    <property type="evidence" value="ECO:0007669"/>
    <property type="project" value="UniProtKB-KW"/>
</dbReference>
<comment type="caution">
    <text evidence="8">The sequence shown here is derived from an EMBL/GenBank/DDBJ whole genome shotgun (WGS) entry which is preliminary data.</text>
</comment>
<feature type="region of interest" description="Disordered" evidence="5">
    <location>
        <begin position="292"/>
        <end position="315"/>
    </location>
</feature>
<dbReference type="Gene3D" id="1.10.510.10">
    <property type="entry name" value="Transferase(Phosphotransferase) domain 1"/>
    <property type="match status" value="1"/>
</dbReference>
<dbReference type="RefSeq" id="WP_111729152.1">
    <property type="nucleotide sequence ID" value="NZ_QHKO01000002.1"/>
</dbReference>
<dbReference type="Proteomes" id="UP000249169">
    <property type="component" value="Unassembled WGS sequence"/>
</dbReference>
<dbReference type="PROSITE" id="PS00108">
    <property type="entry name" value="PROTEIN_KINASE_ST"/>
    <property type="match status" value="1"/>
</dbReference>
<dbReference type="CDD" id="cd14014">
    <property type="entry name" value="STKc_PknB_like"/>
    <property type="match status" value="1"/>
</dbReference>
<dbReference type="InterPro" id="IPR011009">
    <property type="entry name" value="Kinase-like_dom_sf"/>
</dbReference>
<reference evidence="8 9" key="1">
    <citation type="submission" date="2018-05" db="EMBL/GenBank/DDBJ databases">
        <title>Lujinxingia marina gen. nov. sp. nov., a new facultative anaerobic member of the class Deltaproteobacteria, and proposal of Lujinxingaceae fam. nov.</title>
        <authorList>
            <person name="Li C.-M."/>
        </authorList>
    </citation>
    <scope>NUCLEOTIDE SEQUENCE [LARGE SCALE GENOMIC DNA]</scope>
    <source>
        <strain evidence="8 9">B210</strain>
    </source>
</reference>
<accession>A0A328CAD6</accession>
<dbReference type="SUPFAM" id="SSF56112">
    <property type="entry name" value="Protein kinase-like (PK-like)"/>
    <property type="match status" value="1"/>
</dbReference>
<dbReference type="SMART" id="SM00220">
    <property type="entry name" value="S_TKc"/>
    <property type="match status" value="1"/>
</dbReference>
<dbReference type="Pfam" id="PF00069">
    <property type="entry name" value="Pkinase"/>
    <property type="match status" value="1"/>
</dbReference>
<evidence type="ECO:0000256" key="1">
    <source>
        <dbReference type="ARBA" id="ARBA00022679"/>
    </source>
</evidence>
<dbReference type="AlphaFoldDB" id="A0A328CAD6"/>
<dbReference type="GO" id="GO:0004674">
    <property type="term" value="F:protein serine/threonine kinase activity"/>
    <property type="evidence" value="ECO:0007669"/>
    <property type="project" value="TreeGrafter"/>
</dbReference>
<dbReference type="PANTHER" id="PTHR43289:SF6">
    <property type="entry name" value="SERINE_THREONINE-PROTEIN KINASE NEKL-3"/>
    <property type="match status" value="1"/>
</dbReference>
<evidence type="ECO:0000259" key="7">
    <source>
        <dbReference type="PROSITE" id="PS50011"/>
    </source>
</evidence>
<sequence>MALMPVAGDIVDDVFRVEEEIDSGNFGAVYKVRDLLEHRTLALKVLKPGPHDENELRQRFEREASLIYSLRHPHVVQVYYYGQTQSGLPYMAMEYLQGTDLRSLLAHHGGLSEALARRITIEALAALHAAHATDIVHRDLKPANIFLVNDGDRGHVKVLDFGFAKALDGDTNFEITNAGTLVGTPAYMSPELVHKKNVGPQADIYALGLILAEMLTGEKVVDIANVYDTIVYQGSKKDIKLPRELKHSIFAPIIEKAIAKDLDRRYVSAIEMIDALRALQIEGVGGYTDDVPLTSAPPALGNADPAAHTRPRSDGRPTLIEVEQELADASTHHLMFDHEPTIDLPRDREAPRHHATAQMPAISRSTAEQLPAATRSITATMATALPDPPAEKERPAWVDVLSGILVGGIALAAIIYWLG</sequence>
<evidence type="ECO:0000256" key="3">
    <source>
        <dbReference type="ARBA" id="ARBA00022777"/>
    </source>
</evidence>
<dbReference type="OrthoDB" id="9801841at2"/>
<evidence type="ECO:0000256" key="5">
    <source>
        <dbReference type="SAM" id="MobiDB-lite"/>
    </source>
</evidence>
<evidence type="ECO:0000256" key="6">
    <source>
        <dbReference type="SAM" id="Phobius"/>
    </source>
</evidence>
<feature type="region of interest" description="Disordered" evidence="5">
    <location>
        <begin position="350"/>
        <end position="369"/>
    </location>
</feature>
<keyword evidence="1" id="KW-0808">Transferase</keyword>
<proteinExistence type="predicted"/>